<evidence type="ECO:0000313" key="8">
    <source>
        <dbReference type="EMBL" id="MBK6009450.1"/>
    </source>
</evidence>
<comment type="similarity">
    <text evidence="1">Belongs to the sigma-70 factor family. ECF subfamily.</text>
</comment>
<keyword evidence="5" id="KW-0804">Transcription</keyword>
<dbReference type="GO" id="GO:0006352">
    <property type="term" value="P:DNA-templated transcription initiation"/>
    <property type="evidence" value="ECO:0007669"/>
    <property type="project" value="InterPro"/>
</dbReference>
<protein>
    <submittedName>
        <fullName evidence="8">Sigma-70 family RNA polymerase sigma factor</fullName>
    </submittedName>
</protein>
<keyword evidence="4" id="KW-0238">DNA-binding</keyword>
<evidence type="ECO:0000259" key="6">
    <source>
        <dbReference type="Pfam" id="PF04542"/>
    </source>
</evidence>
<keyword evidence="2" id="KW-0805">Transcription regulation</keyword>
<dbReference type="AlphaFoldDB" id="A0A934TXS3"/>
<dbReference type="InterPro" id="IPR007627">
    <property type="entry name" value="RNA_pol_sigma70_r2"/>
</dbReference>
<comment type="caution">
    <text evidence="8">The sequence shown here is derived from an EMBL/GenBank/DDBJ whole genome shotgun (WGS) entry which is preliminary data.</text>
</comment>
<dbReference type="Proteomes" id="UP000630528">
    <property type="component" value="Unassembled WGS sequence"/>
</dbReference>
<dbReference type="GO" id="GO:0003677">
    <property type="term" value="F:DNA binding"/>
    <property type="evidence" value="ECO:0007669"/>
    <property type="project" value="UniProtKB-KW"/>
</dbReference>
<dbReference type="Pfam" id="PF08281">
    <property type="entry name" value="Sigma70_r4_2"/>
    <property type="match status" value="1"/>
</dbReference>
<dbReference type="InterPro" id="IPR036388">
    <property type="entry name" value="WH-like_DNA-bd_sf"/>
</dbReference>
<evidence type="ECO:0000256" key="1">
    <source>
        <dbReference type="ARBA" id="ARBA00010641"/>
    </source>
</evidence>
<keyword evidence="9" id="KW-1185">Reference proteome</keyword>
<evidence type="ECO:0000256" key="3">
    <source>
        <dbReference type="ARBA" id="ARBA00023082"/>
    </source>
</evidence>
<evidence type="ECO:0000259" key="7">
    <source>
        <dbReference type="Pfam" id="PF08281"/>
    </source>
</evidence>
<sequence length="191" mass="21826">MDPAADRVRFERVVLPHLDAAYNLARWLTRDDHDARDVVQEALLRALRYFHGLRGDNARPWLLQIVRHTCWSWLEQNRPAELVPLDDDENWREVQAPAGDEPQAQAARKADRARMDWALGCLPPAYREVIVLRELEDLSYKDIARIADLPLGTVMSRLARGREQLRRLLEGQRPQLQAVPGTPGKEAADAG</sequence>
<feature type="domain" description="RNA polymerase sigma-70 region 2" evidence="6">
    <location>
        <begin position="16"/>
        <end position="78"/>
    </location>
</feature>
<dbReference type="NCBIfam" id="TIGR02937">
    <property type="entry name" value="sigma70-ECF"/>
    <property type="match status" value="1"/>
</dbReference>
<reference evidence="8" key="2">
    <citation type="submission" date="2021-01" db="EMBL/GenBank/DDBJ databases">
        <authorList>
            <person name="Kang M."/>
        </authorList>
    </citation>
    <scope>NUCLEOTIDE SEQUENCE</scope>
    <source>
        <strain evidence="8">KACC 17527</strain>
    </source>
</reference>
<dbReference type="Gene3D" id="1.10.10.10">
    <property type="entry name" value="Winged helix-like DNA-binding domain superfamily/Winged helix DNA-binding domain"/>
    <property type="match status" value="1"/>
</dbReference>
<dbReference type="SUPFAM" id="SSF88659">
    <property type="entry name" value="Sigma3 and sigma4 domains of RNA polymerase sigma factors"/>
    <property type="match status" value="1"/>
</dbReference>
<organism evidence="8 9">
    <name type="scientific">Ramlibacter ginsenosidimutans</name>
    <dbReference type="NCBI Taxonomy" id="502333"/>
    <lineage>
        <taxon>Bacteria</taxon>
        <taxon>Pseudomonadati</taxon>
        <taxon>Pseudomonadota</taxon>
        <taxon>Betaproteobacteria</taxon>
        <taxon>Burkholderiales</taxon>
        <taxon>Comamonadaceae</taxon>
        <taxon>Ramlibacter</taxon>
    </lineage>
</organism>
<dbReference type="EMBL" id="JAEPWM010000021">
    <property type="protein sequence ID" value="MBK6009450.1"/>
    <property type="molecule type" value="Genomic_DNA"/>
</dbReference>
<dbReference type="Gene3D" id="1.10.1740.10">
    <property type="match status" value="1"/>
</dbReference>
<accession>A0A934TXS3</accession>
<gene>
    <name evidence="8" type="ORF">JJB11_25410</name>
</gene>
<evidence type="ECO:0000313" key="9">
    <source>
        <dbReference type="Proteomes" id="UP000630528"/>
    </source>
</evidence>
<dbReference type="InterPro" id="IPR014284">
    <property type="entry name" value="RNA_pol_sigma-70_dom"/>
</dbReference>
<dbReference type="PANTHER" id="PTHR43133">
    <property type="entry name" value="RNA POLYMERASE ECF-TYPE SIGMA FACTO"/>
    <property type="match status" value="1"/>
</dbReference>
<dbReference type="InterPro" id="IPR013325">
    <property type="entry name" value="RNA_pol_sigma_r2"/>
</dbReference>
<reference evidence="8" key="1">
    <citation type="journal article" date="2012" name="J. Microbiol. Biotechnol.">
        <title>Ramlibacter ginsenosidimutans sp. nov., with ginsenoside-converting activity.</title>
        <authorList>
            <person name="Wang L."/>
            <person name="An D.S."/>
            <person name="Kim S.G."/>
            <person name="Jin F.X."/>
            <person name="Kim S.C."/>
            <person name="Lee S.T."/>
            <person name="Im W.T."/>
        </authorList>
    </citation>
    <scope>NUCLEOTIDE SEQUENCE</scope>
    <source>
        <strain evidence="8">KACC 17527</strain>
    </source>
</reference>
<keyword evidence="3" id="KW-0731">Sigma factor</keyword>
<dbReference type="GO" id="GO:0016987">
    <property type="term" value="F:sigma factor activity"/>
    <property type="evidence" value="ECO:0007669"/>
    <property type="project" value="UniProtKB-KW"/>
</dbReference>
<dbReference type="Pfam" id="PF04542">
    <property type="entry name" value="Sigma70_r2"/>
    <property type="match status" value="1"/>
</dbReference>
<feature type="domain" description="RNA polymerase sigma factor 70 region 4 type 2" evidence="7">
    <location>
        <begin position="118"/>
        <end position="165"/>
    </location>
</feature>
<dbReference type="InterPro" id="IPR039425">
    <property type="entry name" value="RNA_pol_sigma-70-like"/>
</dbReference>
<name>A0A934TXS3_9BURK</name>
<proteinExistence type="inferred from homology"/>
<dbReference type="PANTHER" id="PTHR43133:SF8">
    <property type="entry name" value="RNA POLYMERASE SIGMA FACTOR HI_1459-RELATED"/>
    <property type="match status" value="1"/>
</dbReference>
<evidence type="ECO:0000256" key="5">
    <source>
        <dbReference type="ARBA" id="ARBA00023163"/>
    </source>
</evidence>
<evidence type="ECO:0000256" key="2">
    <source>
        <dbReference type="ARBA" id="ARBA00023015"/>
    </source>
</evidence>
<evidence type="ECO:0000256" key="4">
    <source>
        <dbReference type="ARBA" id="ARBA00023125"/>
    </source>
</evidence>
<dbReference type="CDD" id="cd06171">
    <property type="entry name" value="Sigma70_r4"/>
    <property type="match status" value="1"/>
</dbReference>
<dbReference type="InterPro" id="IPR013249">
    <property type="entry name" value="RNA_pol_sigma70_r4_t2"/>
</dbReference>
<dbReference type="SUPFAM" id="SSF88946">
    <property type="entry name" value="Sigma2 domain of RNA polymerase sigma factors"/>
    <property type="match status" value="1"/>
</dbReference>
<dbReference type="InterPro" id="IPR013324">
    <property type="entry name" value="RNA_pol_sigma_r3/r4-like"/>
</dbReference>